<dbReference type="RefSeq" id="WP_095030948.1">
    <property type="nucleotide sequence ID" value="NZ_NQKL01000024.1"/>
</dbReference>
<name>A0A266LQZ0_PSEFR</name>
<protein>
    <submittedName>
        <fullName evidence="1">Uncharacterized protein</fullName>
    </submittedName>
</protein>
<dbReference type="AlphaFoldDB" id="A0A266LQZ0"/>
<gene>
    <name evidence="1" type="ORF">CJF43_21900</name>
</gene>
<dbReference type="EMBL" id="NQKL01000024">
    <property type="protein sequence ID" value="OZY39715.1"/>
    <property type="molecule type" value="Genomic_DNA"/>
</dbReference>
<accession>A0A266LQZ0</accession>
<organism evidence="1 2">
    <name type="scientific">Pseudomonas fragi</name>
    <dbReference type="NCBI Taxonomy" id="296"/>
    <lineage>
        <taxon>Bacteria</taxon>
        <taxon>Pseudomonadati</taxon>
        <taxon>Pseudomonadota</taxon>
        <taxon>Gammaproteobacteria</taxon>
        <taxon>Pseudomonadales</taxon>
        <taxon>Pseudomonadaceae</taxon>
        <taxon>Pseudomonas</taxon>
    </lineage>
</organism>
<reference evidence="1 2" key="1">
    <citation type="submission" date="2017-08" db="EMBL/GenBank/DDBJ databases">
        <title>Genomic and metabolic characterisation of spoilage-associated Pseudomonas species.</title>
        <authorList>
            <person name="Stanborough T."/>
            <person name="Fegan N."/>
            <person name="Powell S.M."/>
            <person name="Singh T."/>
            <person name="Tamplin M.L."/>
            <person name="Chandry P.S."/>
        </authorList>
    </citation>
    <scope>NUCLEOTIDE SEQUENCE [LARGE SCALE GENOMIC DNA]</scope>
    <source>
        <strain evidence="1 2">F1820</strain>
    </source>
</reference>
<dbReference type="Proteomes" id="UP000216113">
    <property type="component" value="Unassembled WGS sequence"/>
</dbReference>
<comment type="caution">
    <text evidence="1">The sequence shown here is derived from an EMBL/GenBank/DDBJ whole genome shotgun (WGS) entry which is preliminary data.</text>
</comment>
<proteinExistence type="predicted"/>
<evidence type="ECO:0000313" key="2">
    <source>
        <dbReference type="Proteomes" id="UP000216113"/>
    </source>
</evidence>
<evidence type="ECO:0000313" key="1">
    <source>
        <dbReference type="EMBL" id="OZY39715.1"/>
    </source>
</evidence>
<sequence length="67" mass="7097">MQLSDAVEIIEAFGVKRVNELLGEGWKVLAVSTSTYGDAKEGKVLPCYTLGKAAPVSGGIFPPSRML</sequence>